<accession>K1W826</accession>
<evidence type="ECO:0000313" key="2">
    <source>
        <dbReference type="EMBL" id="EKD05018.1"/>
    </source>
</evidence>
<dbReference type="InParanoid" id="K1W826"/>
<evidence type="ECO:0000313" key="3">
    <source>
        <dbReference type="Proteomes" id="UP000006757"/>
    </source>
</evidence>
<feature type="compositionally biased region" description="Basic and acidic residues" evidence="1">
    <location>
        <begin position="24"/>
        <end position="36"/>
    </location>
</feature>
<comment type="caution">
    <text evidence="2">The sequence shown here is derived from an EMBL/GenBank/DDBJ whole genome shotgun (WGS) entry which is preliminary data.</text>
</comment>
<dbReference type="AlphaFoldDB" id="K1W826"/>
<keyword evidence="3" id="KW-1185">Reference proteome</keyword>
<protein>
    <submittedName>
        <fullName evidence="2">Uncharacterized protein</fullName>
    </submittedName>
</protein>
<sequence length="161" mass="17944">MLVPAGLQPLPDPTASDAGPAKWSKGDRARRWHEAIVNDNRAQPNAAPEYSKDLYPDLPEWKPEANGCPYGGCEKSNEDVPPGSRAEHVFQHYKDAQYDQLWKLFGDTHGLTECTWEGCDFKVEDPKGFARHLDEHCSHADHCGVTTLQRFLPTARCAVTG</sequence>
<reference evidence="2 3" key="1">
    <citation type="journal article" date="2012" name="Eukaryot. Cell">
        <title>Genome sequence of the Trichosporon asahii environmental strain CBS 8904.</title>
        <authorList>
            <person name="Yang R.Y."/>
            <person name="Li H.T."/>
            <person name="Zhu H."/>
            <person name="Zhou G.P."/>
            <person name="Wang M."/>
            <person name="Wang L."/>
        </authorList>
    </citation>
    <scope>NUCLEOTIDE SEQUENCE [LARGE SCALE GENOMIC DNA]</scope>
    <source>
        <strain evidence="2 3">CBS 8904</strain>
    </source>
</reference>
<name>K1W826_TRIAC</name>
<proteinExistence type="predicted"/>
<organism evidence="2 3">
    <name type="scientific">Trichosporon asahii var. asahii (strain CBS 8904)</name>
    <name type="common">Yeast</name>
    <dbReference type="NCBI Taxonomy" id="1220162"/>
    <lineage>
        <taxon>Eukaryota</taxon>
        <taxon>Fungi</taxon>
        <taxon>Dikarya</taxon>
        <taxon>Basidiomycota</taxon>
        <taxon>Agaricomycotina</taxon>
        <taxon>Tremellomycetes</taxon>
        <taxon>Trichosporonales</taxon>
        <taxon>Trichosporonaceae</taxon>
        <taxon>Trichosporon</taxon>
    </lineage>
</organism>
<evidence type="ECO:0000256" key="1">
    <source>
        <dbReference type="SAM" id="MobiDB-lite"/>
    </source>
</evidence>
<dbReference type="Proteomes" id="UP000006757">
    <property type="component" value="Unassembled WGS sequence"/>
</dbReference>
<dbReference type="HOGENOM" id="CLU_1644910_0_0_1"/>
<dbReference type="EMBL" id="AMBO01000160">
    <property type="protein sequence ID" value="EKD05018.1"/>
    <property type="molecule type" value="Genomic_DNA"/>
</dbReference>
<gene>
    <name evidence="2" type="ORF">A1Q2_00686</name>
</gene>
<feature type="region of interest" description="Disordered" evidence="1">
    <location>
        <begin position="1"/>
        <end position="56"/>
    </location>
</feature>